<name>A0A0C3D8R5_9AGAM</name>
<organism evidence="1 2">
    <name type="scientific">Scleroderma citrinum Foug A</name>
    <dbReference type="NCBI Taxonomy" id="1036808"/>
    <lineage>
        <taxon>Eukaryota</taxon>
        <taxon>Fungi</taxon>
        <taxon>Dikarya</taxon>
        <taxon>Basidiomycota</taxon>
        <taxon>Agaricomycotina</taxon>
        <taxon>Agaricomycetes</taxon>
        <taxon>Agaricomycetidae</taxon>
        <taxon>Boletales</taxon>
        <taxon>Sclerodermatineae</taxon>
        <taxon>Sclerodermataceae</taxon>
        <taxon>Scleroderma</taxon>
    </lineage>
</organism>
<dbReference type="EMBL" id="KN822199">
    <property type="protein sequence ID" value="KIM52794.1"/>
    <property type="molecule type" value="Genomic_DNA"/>
</dbReference>
<dbReference type="HOGENOM" id="CLU_2924012_0_0_1"/>
<proteinExistence type="predicted"/>
<reference evidence="1 2" key="1">
    <citation type="submission" date="2014-04" db="EMBL/GenBank/DDBJ databases">
        <authorList>
            <consortium name="DOE Joint Genome Institute"/>
            <person name="Kuo A."/>
            <person name="Kohler A."/>
            <person name="Nagy L.G."/>
            <person name="Floudas D."/>
            <person name="Copeland A."/>
            <person name="Barry K.W."/>
            <person name="Cichocki N."/>
            <person name="Veneault-Fourrey C."/>
            <person name="LaButti K."/>
            <person name="Lindquist E.A."/>
            <person name="Lipzen A."/>
            <person name="Lundell T."/>
            <person name="Morin E."/>
            <person name="Murat C."/>
            <person name="Sun H."/>
            <person name="Tunlid A."/>
            <person name="Henrissat B."/>
            <person name="Grigoriev I.V."/>
            <person name="Hibbett D.S."/>
            <person name="Martin F."/>
            <person name="Nordberg H.P."/>
            <person name="Cantor M.N."/>
            <person name="Hua S.X."/>
        </authorList>
    </citation>
    <scope>NUCLEOTIDE SEQUENCE [LARGE SCALE GENOMIC DNA]</scope>
    <source>
        <strain evidence="1 2">Foug A</strain>
    </source>
</reference>
<dbReference type="AlphaFoldDB" id="A0A0C3D8R5"/>
<keyword evidence="2" id="KW-1185">Reference proteome</keyword>
<accession>A0A0C3D8R5</accession>
<evidence type="ECO:0000313" key="1">
    <source>
        <dbReference type="EMBL" id="KIM52794.1"/>
    </source>
</evidence>
<sequence>MNMGKRRFTRCEMPLIMHGPTIGLNDVGQGISSETGAISINVAINCSARKRTGDLEPVRSY</sequence>
<evidence type="ECO:0000313" key="2">
    <source>
        <dbReference type="Proteomes" id="UP000053989"/>
    </source>
</evidence>
<reference evidence="2" key="2">
    <citation type="submission" date="2015-01" db="EMBL/GenBank/DDBJ databases">
        <title>Evolutionary Origins and Diversification of the Mycorrhizal Mutualists.</title>
        <authorList>
            <consortium name="DOE Joint Genome Institute"/>
            <consortium name="Mycorrhizal Genomics Consortium"/>
            <person name="Kohler A."/>
            <person name="Kuo A."/>
            <person name="Nagy L.G."/>
            <person name="Floudas D."/>
            <person name="Copeland A."/>
            <person name="Barry K.W."/>
            <person name="Cichocki N."/>
            <person name="Veneault-Fourrey C."/>
            <person name="LaButti K."/>
            <person name="Lindquist E.A."/>
            <person name="Lipzen A."/>
            <person name="Lundell T."/>
            <person name="Morin E."/>
            <person name="Murat C."/>
            <person name="Riley R."/>
            <person name="Ohm R."/>
            <person name="Sun H."/>
            <person name="Tunlid A."/>
            <person name="Henrissat B."/>
            <person name="Grigoriev I.V."/>
            <person name="Hibbett D.S."/>
            <person name="Martin F."/>
        </authorList>
    </citation>
    <scope>NUCLEOTIDE SEQUENCE [LARGE SCALE GENOMIC DNA]</scope>
    <source>
        <strain evidence="2">Foug A</strain>
    </source>
</reference>
<dbReference type="InParanoid" id="A0A0C3D8R5"/>
<gene>
    <name evidence="1" type="ORF">SCLCIDRAFT_1223432</name>
</gene>
<dbReference type="Proteomes" id="UP000053989">
    <property type="component" value="Unassembled WGS sequence"/>
</dbReference>
<protein>
    <submittedName>
        <fullName evidence="1">Uncharacterized protein</fullName>
    </submittedName>
</protein>